<keyword evidence="2" id="KW-1133">Transmembrane helix</keyword>
<feature type="transmembrane region" description="Helical" evidence="2">
    <location>
        <begin position="198"/>
        <end position="217"/>
    </location>
</feature>
<dbReference type="RefSeq" id="WP_033201314.1">
    <property type="nucleotide sequence ID" value="NZ_LGUP01000293.1"/>
</dbReference>
<feature type="transmembrane region" description="Helical" evidence="2">
    <location>
        <begin position="107"/>
        <end position="127"/>
    </location>
</feature>
<evidence type="ECO:0000256" key="2">
    <source>
        <dbReference type="SAM" id="Phobius"/>
    </source>
</evidence>
<keyword evidence="2" id="KW-0472">Membrane</keyword>
<feature type="compositionally biased region" description="Pro residues" evidence="1">
    <location>
        <begin position="320"/>
        <end position="333"/>
    </location>
</feature>
<proteinExistence type="predicted"/>
<evidence type="ECO:0000313" key="4">
    <source>
        <dbReference type="Proteomes" id="UP000037023"/>
    </source>
</evidence>
<feature type="region of interest" description="Disordered" evidence="1">
    <location>
        <begin position="314"/>
        <end position="333"/>
    </location>
</feature>
<dbReference type="AlphaFoldDB" id="A0A0L8K4G7"/>
<dbReference type="PATRIC" id="fig|1938.6.peg.5023"/>
<keyword evidence="2" id="KW-0812">Transmembrane</keyword>
<feature type="transmembrane region" description="Helical" evidence="2">
    <location>
        <begin position="148"/>
        <end position="168"/>
    </location>
</feature>
<evidence type="ECO:0000313" key="3">
    <source>
        <dbReference type="EMBL" id="KOG20659.1"/>
    </source>
</evidence>
<reference evidence="3 4" key="1">
    <citation type="submission" date="2015-06" db="EMBL/GenBank/DDBJ databases">
        <authorList>
            <person name="Hoefler B.C."/>
            <person name="Straight P.D."/>
        </authorList>
    </citation>
    <scope>NUCLEOTIDE SEQUENCE [LARGE SCALE GENOMIC DNA]</scope>
    <source>
        <strain evidence="3 4">NRRL 3427</strain>
    </source>
</reference>
<comment type="caution">
    <text evidence="3">The sequence shown here is derived from an EMBL/GenBank/DDBJ whole genome shotgun (WGS) entry which is preliminary data.</text>
</comment>
<feature type="transmembrane region" description="Helical" evidence="2">
    <location>
        <begin position="262"/>
        <end position="283"/>
    </location>
</feature>
<name>A0A0L8K4G7_STRVR</name>
<organism evidence="3 4">
    <name type="scientific">Streptomyces viridochromogenes</name>
    <dbReference type="NCBI Taxonomy" id="1938"/>
    <lineage>
        <taxon>Bacteria</taxon>
        <taxon>Bacillati</taxon>
        <taxon>Actinomycetota</taxon>
        <taxon>Actinomycetes</taxon>
        <taxon>Kitasatosporales</taxon>
        <taxon>Streptomycetaceae</taxon>
        <taxon>Streptomyces</taxon>
    </lineage>
</organism>
<gene>
    <name evidence="3" type="ORF">ADK34_23330</name>
</gene>
<dbReference type="Proteomes" id="UP000037023">
    <property type="component" value="Unassembled WGS sequence"/>
</dbReference>
<accession>A0A0L8K4G7</accession>
<evidence type="ECO:0000256" key="1">
    <source>
        <dbReference type="SAM" id="MobiDB-lite"/>
    </source>
</evidence>
<sequence length="333" mass="33639">MTVTRPARLTGAALCAALALIAAVWILKDLAALGSPVDLAWYWAGDHFFLIRGRSATSLTDPVLLAVSAAGAVAALRSRHAASALAATGTVTLALRLPGLWAADSGALVTALAELALAAGLVVTAAAGRRPATAAYERLPTRPPTGRAVAAGVLLAVAAAVLTLWEVYWATELPVEVTVDRLTGGRSVVKPALAPPPGWLAAMLVGLYAAAAGSAFARARHSRAFGLLAGGFLAAVGLAEVARAVRYELAAHFDELPTVQQLVILSAVFGLLAGIAVLVLLAARGEEDPAPGAYGPAGPHAPYGRPGPYGSYGSYGPAGSMPPAPPSPPPPGW</sequence>
<feature type="transmembrane region" description="Helical" evidence="2">
    <location>
        <begin position="224"/>
        <end position="242"/>
    </location>
</feature>
<protein>
    <submittedName>
        <fullName evidence="3">Uncharacterized protein</fullName>
    </submittedName>
</protein>
<dbReference type="EMBL" id="LGUP01000293">
    <property type="protein sequence ID" value="KOG20659.1"/>
    <property type="molecule type" value="Genomic_DNA"/>
</dbReference>